<protein>
    <submittedName>
        <fullName evidence="2">Uncharacterized protein</fullName>
    </submittedName>
</protein>
<feature type="compositionally biased region" description="Low complexity" evidence="1">
    <location>
        <begin position="465"/>
        <end position="475"/>
    </location>
</feature>
<dbReference type="Proteomes" id="UP000095751">
    <property type="component" value="Unassembled WGS sequence"/>
</dbReference>
<feature type="region of interest" description="Disordered" evidence="1">
    <location>
        <begin position="463"/>
        <end position="496"/>
    </location>
</feature>
<dbReference type="OrthoDB" id="202977at2759"/>
<evidence type="ECO:0000313" key="2">
    <source>
        <dbReference type="EMBL" id="OEU14781.1"/>
    </source>
</evidence>
<feature type="compositionally biased region" description="Acidic residues" evidence="1">
    <location>
        <begin position="358"/>
        <end position="373"/>
    </location>
</feature>
<dbReference type="EMBL" id="KV784360">
    <property type="protein sequence ID" value="OEU14781.1"/>
    <property type="molecule type" value="Genomic_DNA"/>
</dbReference>
<dbReference type="KEGG" id="fcy:FRACYDRAFT_241336"/>
<organism evidence="2 3">
    <name type="scientific">Fragilariopsis cylindrus CCMP1102</name>
    <dbReference type="NCBI Taxonomy" id="635003"/>
    <lineage>
        <taxon>Eukaryota</taxon>
        <taxon>Sar</taxon>
        <taxon>Stramenopiles</taxon>
        <taxon>Ochrophyta</taxon>
        <taxon>Bacillariophyta</taxon>
        <taxon>Bacillariophyceae</taxon>
        <taxon>Bacillariophycidae</taxon>
        <taxon>Bacillariales</taxon>
        <taxon>Bacillariaceae</taxon>
        <taxon>Fragilariopsis</taxon>
    </lineage>
</organism>
<evidence type="ECO:0000313" key="3">
    <source>
        <dbReference type="Proteomes" id="UP000095751"/>
    </source>
</evidence>
<gene>
    <name evidence="2" type="ORF">FRACYDRAFT_241336</name>
</gene>
<proteinExistence type="predicted"/>
<sequence length="496" mass="54962">MSGYSSSSRSAVVPSPVRALSSLRSSSSSSGSSSGSSSNNNTTTYSNSVQSFKDQEEYSYNEGSVNVRIVDSNTIDTISATATTATATTGFTQETAGSTSSLVDKIVVVLNTNSGGNALGTVVGCSPQQQQQQKQQHVNMTTTTTKRSGRKRKFLKSLFRTPQKRKQDNFKIVLQQLIEATTTTTISSLSLETDIIDLPLIRVRTTKAKKTGVFVNGRNDDNIIDGDNDNNNNDNCDDQYAFFAGVGYDSLLLQDYKDLQEWTKRKKDEKYSNQNLLPRRPRFLTTGVLGYTVAMLTRSIPKLIQLQDPSKLLRDVRITTTKSNIKSTAWIDHRRGDIIRPIEESDSSERSILFNNNNDDDEEEEENADENNNEEEIVLYRGSAGIIAGSTVPYYGGKLKLFPFARLFDTTSMQLRIVRQLHPLEGLSKVLSIFNGSYRDSSSNTFKCLDFVGTTFKIEINESYSTSTSTSTSTSNGSNVQQIEEGFPVQHSERMD</sequence>
<dbReference type="AlphaFoldDB" id="A0A1E7F9C2"/>
<reference evidence="2 3" key="1">
    <citation type="submission" date="2016-09" db="EMBL/GenBank/DDBJ databases">
        <title>Extensive genetic diversity and differential bi-allelic expression allows diatom success in the polar Southern Ocean.</title>
        <authorList>
            <consortium name="DOE Joint Genome Institute"/>
            <person name="Mock T."/>
            <person name="Otillar R.P."/>
            <person name="Strauss J."/>
            <person name="Dupont C."/>
            <person name="Frickenhaus S."/>
            <person name="Maumus F."/>
            <person name="Mcmullan M."/>
            <person name="Sanges R."/>
            <person name="Schmutz J."/>
            <person name="Toseland A."/>
            <person name="Valas R."/>
            <person name="Veluchamy A."/>
            <person name="Ward B.J."/>
            <person name="Allen A."/>
            <person name="Barry K."/>
            <person name="Falciatore A."/>
            <person name="Ferrante M."/>
            <person name="Fortunato A.E."/>
            <person name="Gloeckner G."/>
            <person name="Gruber A."/>
            <person name="Hipkin R."/>
            <person name="Janech M."/>
            <person name="Kroth P."/>
            <person name="Leese F."/>
            <person name="Lindquist E."/>
            <person name="Lyon B.R."/>
            <person name="Martin J."/>
            <person name="Mayer C."/>
            <person name="Parker M."/>
            <person name="Quesneville H."/>
            <person name="Raymond J."/>
            <person name="Uhlig C."/>
            <person name="Valentin K.U."/>
            <person name="Worden A.Z."/>
            <person name="Armbrust E.V."/>
            <person name="Bowler C."/>
            <person name="Green B."/>
            <person name="Moulton V."/>
            <person name="Van Oosterhout C."/>
            <person name="Grigoriev I."/>
        </authorList>
    </citation>
    <scope>NUCLEOTIDE SEQUENCE [LARGE SCALE GENOMIC DNA]</scope>
    <source>
        <strain evidence="2 3">CCMP1102</strain>
    </source>
</reference>
<keyword evidence="3" id="KW-1185">Reference proteome</keyword>
<name>A0A1E7F9C2_9STRA</name>
<accession>A0A1E7F9C2</accession>
<feature type="region of interest" description="Disordered" evidence="1">
    <location>
        <begin position="350"/>
        <end position="373"/>
    </location>
</feature>
<feature type="region of interest" description="Disordered" evidence="1">
    <location>
        <begin position="1"/>
        <end position="46"/>
    </location>
</feature>
<evidence type="ECO:0000256" key="1">
    <source>
        <dbReference type="SAM" id="MobiDB-lite"/>
    </source>
</evidence>
<dbReference type="InParanoid" id="A0A1E7F9C2"/>